<evidence type="ECO:0000256" key="3">
    <source>
        <dbReference type="ARBA" id="ARBA00022483"/>
    </source>
</evidence>
<dbReference type="SMART" id="SM00248">
    <property type="entry name" value="ANK"/>
    <property type="match status" value="28"/>
</dbReference>
<keyword evidence="3" id="KW-0268">Exocytosis</keyword>
<feature type="repeat" description="ANK" evidence="12">
    <location>
        <begin position="1057"/>
        <end position="1089"/>
    </location>
</feature>
<keyword evidence="13" id="KW-0175">Coiled coil</keyword>
<feature type="repeat" description="ANK" evidence="12">
    <location>
        <begin position="1640"/>
        <end position="1672"/>
    </location>
</feature>
<evidence type="ECO:0000313" key="14">
    <source>
        <dbReference type="EMBL" id="CAL1263953.1"/>
    </source>
</evidence>
<dbReference type="Gene3D" id="1.25.40.10">
    <property type="entry name" value="Tetratricopeptide repeat domain"/>
    <property type="match status" value="2"/>
</dbReference>
<evidence type="ECO:0000313" key="15">
    <source>
        <dbReference type="Proteomes" id="UP001497382"/>
    </source>
</evidence>
<keyword evidence="11" id="KW-0472">Membrane</keyword>
<organism evidence="14 15">
    <name type="scientific">Larinioides sclopetarius</name>
    <dbReference type="NCBI Taxonomy" id="280406"/>
    <lineage>
        <taxon>Eukaryota</taxon>
        <taxon>Metazoa</taxon>
        <taxon>Ecdysozoa</taxon>
        <taxon>Arthropoda</taxon>
        <taxon>Chelicerata</taxon>
        <taxon>Arachnida</taxon>
        <taxon>Araneae</taxon>
        <taxon>Araneomorphae</taxon>
        <taxon>Entelegynae</taxon>
        <taxon>Araneoidea</taxon>
        <taxon>Araneidae</taxon>
        <taxon>Larinioides</taxon>
    </lineage>
</organism>
<feature type="repeat" description="ANK" evidence="12">
    <location>
        <begin position="1740"/>
        <end position="1772"/>
    </location>
</feature>
<dbReference type="SUPFAM" id="SSF48403">
    <property type="entry name" value="Ankyrin repeat"/>
    <property type="match status" value="3"/>
</dbReference>
<keyword evidence="8" id="KW-0677">Repeat</keyword>
<sequence length="2364" mass="268829">MDLYVEILNKIETAVIDDDVDSYKVSCALMKYVHKFLTYETAREYQQSAYAHFGDVNLICLACKSASVEVLEHLLSNENNLCRLPYFTKKSDIPPDFEDEEHHNAIYYAIRSNKIEILEILTQKWLNEYLRKNSEVLDDLLSNSMKDLMIRNVKICEDMRMYIKRKLVDFRFFNKTSQKKNTGGLNDTESLRNLTIFRIDSVIANITYLREKFWNFEPNEQFLLSSKYIAKNIHTLKSSITCREKLPWEEIEFCLIIFIRSCQACFQKYPLYHFVLNKDRLLTHLEKFSQILIKLKDKIIQVNKSKMGKLVIDKLDGRQNILDFKDLYDDFTQMRDLYSLEKIKSCIDLAMSANIIEKCDQLVIVRALQVIGECMKNTIDSHNLSEDTYKLLISSFPENTNKVLTKLRDSLSHKESLSVRSKIEKSGPKFFKSIQTDIAEMDSAIIDIIRIKKCMIIEKLFSKLRRCKDIDEVRLFLKQNHIFAISWQKELEEAQKLNVSSIKQFEKLFEELKREVKNELNSARKLICQIEDKFQNASVESASNISSSLDCLQSFFPMAVEEIRKISADFVSLTSVSEETEVESRNQGTVNMPKISEEHTVILAYIFTINELKITESLIKKINYYSNISYCPPFLSEMKKVKETLKIEDDDIKEFERLITDLKNYSDQKQNRVEEMFQIVHTLIENERSRLKNAQEKFSRTLLDLKTIFYFEDERFSNALKIPELDTQHLTLPPYSKEFASDIMTIFENIISELKRDNFTRGIPFMNALFNIRIFIDLNFGEIKWIKEFKEMLRSHKKESILKSPEKVPELNDQMEISVSQKLSLLQKVFNDYEAHKQFFENSQCSQKKLKLLSVIEMLSLDLMTILGSLPNRLTHNAYFLDSSYPVVNGKNLRNHLAHGNALVSIVLGVDCTDMLLNAEKMRAYDLLRPERQIGKKMKNDPHRLKTSLDEDLLAVDEQLKLFVALTEGNMGEVKESLSKGADIFGRNLCSQTALHFAAKGTCLETVKFVLKFNLDASAVDINLQNAFHIASLNGRLAIVEYFIQELNAPINTRDINGRTPLHLACINGHKDVVTRLLIHGAKTTSKDIFGKAALHYAVLQNHIEIVGNLFIKEEDAIKNKTFLGVSALHLASQMGHFDLVVTLLKKTNVNLRSDFHYVPLHYAARGGHADIVKHLIEKGAEVNAKCLNGATPIQLAVGKDHYEVVEILLQHGAKINAAASNSCTPTSFDKKEEFLPISKLSLGKDTAIYGIQNYFCIPLCLAAFYGYHGLVEMLLHKSETGSKIMALHLAAYKGHLTVVELLINNGINNYSVNNGYTELHLAACEGHTDVVNFLISKGYNVNEKIGTIVSAENEILDSFLIDVSSSFGVNSFSQFSGKTALHLSVRMGHKDTVRSLLKCEADIYIKDDTDITPLQMMILEGMTDILVEEKVPVNLADLDDFSPLKTAAGVGDLLFVKYCIHKGCGINLRSKSSDISALDLAVLNGHVEVVSYLIDCGADVNAARHDGTTALEIAVTKNRKNIVNILINKNAEISVEKERRYLLSAISSGHEDIVEYFLVRNPSNGAPRPESQEYPLHTAVLIGHLNIVKMLLELGVMIGINDKNKYSLTPLQIASENGHCEIARLLLLNGAEPNILSDNNLQPLHQAVLNDDFEMMEILIKAGANTFQRDAEGSSAIELAIKCKNLDIMEALLEHSKPDINLKGHDNRTLLHHAAAAGSLQAVKSLEDKGACVNCRDSTGAKPIHIAAEEGHENIVEYFLREGLDIDDRDLGNFCSLLHYAAAGNQSGVCKFLLKSGLHVNIIDADGDTPLHVAAQMYKVGVLHTLLHYGAHYDIQNERNDRPIDVAMFASLPEHIPNVASLTFISSLWTAVQKNDPSKVEALLDEGLKFSEFGFVNIKNAKNTSLLHYSVWKGYEEIVALLLKYKADPNVRISKGGTPLHYAAKFSHPRIVNMLLYNGAMFDAECDSKKTPIDYAKNQDIIKILGFLKKMFSKIENGDNSILNCLRSLGDDTAKIAIRAKNSCYKTLTAYAVIKEHPELQSLKSIFQPDFTYLCQRAAKLNMEAHFEESLQQYKIILGKRIDIFGEEDPGVLDIQEVICEILINQKKYDEAQSLIEKIYKIRKEILGDSHKDSLKTLRLIASVLELKGRKKEALNMYENILKKQKDVLGSDNIETLRSQIRIVQLMRKKETESNNLAKALSLCLEILEKLNKIRYSEELILQFKLQIAQELRKLGKRCEALDIFKEIFEIQKQKFGLYHSQTSDTLFQKAVTLFSMGEEEDSLEAFRQTRDIRNHVLGPNNEKTLHSRYWEANVLFSQRMFHEAFEIYKADLNARISILGENDPKILDTIKKINFILSRVIM</sequence>
<dbReference type="EMBL" id="CAXIEN010000011">
    <property type="protein sequence ID" value="CAL1263953.1"/>
    <property type="molecule type" value="Genomic_DNA"/>
</dbReference>
<dbReference type="PRINTS" id="PR01415">
    <property type="entry name" value="ANKYRIN"/>
</dbReference>
<evidence type="ECO:0000256" key="6">
    <source>
        <dbReference type="ARBA" id="ARBA00022656"/>
    </source>
</evidence>
<proteinExistence type="predicted"/>
<dbReference type="Pfam" id="PF13424">
    <property type="entry name" value="TPR_12"/>
    <property type="match status" value="1"/>
</dbReference>
<dbReference type="GO" id="GO:0044218">
    <property type="term" value="C:other organism cell membrane"/>
    <property type="evidence" value="ECO:0007669"/>
    <property type="project" value="UniProtKB-KW"/>
</dbReference>
<feature type="repeat" description="ANK" evidence="12">
    <location>
        <begin position="1156"/>
        <end position="1188"/>
    </location>
</feature>
<dbReference type="Pfam" id="PF00023">
    <property type="entry name" value="Ank"/>
    <property type="match status" value="2"/>
</dbReference>
<feature type="repeat" description="ANK" evidence="12">
    <location>
        <begin position="1903"/>
        <end position="1935"/>
    </location>
</feature>
<dbReference type="InterPro" id="IPR011990">
    <property type="entry name" value="TPR-like_helical_dom_sf"/>
</dbReference>
<protein>
    <submittedName>
        <fullName evidence="14">Uncharacterized protein</fullName>
    </submittedName>
</protein>
<evidence type="ECO:0000256" key="1">
    <source>
        <dbReference type="ARBA" id="ARBA00004175"/>
    </source>
</evidence>
<dbReference type="InterPro" id="IPR019734">
    <property type="entry name" value="TPR_rpt"/>
</dbReference>
<feature type="repeat" description="ANK" evidence="12">
    <location>
        <begin position="1607"/>
        <end position="1639"/>
    </location>
</feature>
<feature type="coiled-coil region" evidence="13">
    <location>
        <begin position="502"/>
        <end position="529"/>
    </location>
</feature>
<feature type="repeat" description="ANK" evidence="12">
    <location>
        <begin position="1936"/>
        <end position="1968"/>
    </location>
</feature>
<feature type="repeat" description="ANK" evidence="12">
    <location>
        <begin position="1774"/>
        <end position="1806"/>
    </location>
</feature>
<dbReference type="Pfam" id="PF12796">
    <property type="entry name" value="Ank_2"/>
    <property type="match status" value="7"/>
</dbReference>
<gene>
    <name evidence="14" type="ORF">LARSCL_LOCUS1772</name>
</gene>
<reference evidence="14 15" key="1">
    <citation type="submission" date="2024-04" db="EMBL/GenBank/DDBJ databases">
        <authorList>
            <person name="Rising A."/>
            <person name="Reimegard J."/>
            <person name="Sonavane S."/>
            <person name="Akerstrom W."/>
            <person name="Nylinder S."/>
            <person name="Hedman E."/>
            <person name="Kallberg Y."/>
        </authorList>
    </citation>
    <scope>NUCLEOTIDE SEQUENCE [LARGE SCALE GENOMIC DNA]</scope>
</reference>
<dbReference type="InterPro" id="IPR002110">
    <property type="entry name" value="Ankyrin_rpt"/>
</dbReference>
<dbReference type="PROSITE" id="PS50297">
    <property type="entry name" value="ANK_REP_REGION"/>
    <property type="match status" value="15"/>
</dbReference>
<dbReference type="GO" id="GO:0006887">
    <property type="term" value="P:exocytosis"/>
    <property type="evidence" value="ECO:0007669"/>
    <property type="project" value="UniProtKB-KW"/>
</dbReference>
<keyword evidence="4" id="KW-0964">Secreted</keyword>
<evidence type="ECO:0000256" key="8">
    <source>
        <dbReference type="ARBA" id="ARBA00022737"/>
    </source>
</evidence>
<feature type="repeat" description="ANK" evidence="12">
    <location>
        <begin position="1507"/>
        <end position="1539"/>
    </location>
</feature>
<accession>A0AAV1Z126</accession>
<dbReference type="SMART" id="SM00028">
    <property type="entry name" value="TPR"/>
    <property type="match status" value="3"/>
</dbReference>
<feature type="repeat" description="ANK" evidence="12">
    <location>
        <begin position="1807"/>
        <end position="1839"/>
    </location>
</feature>
<dbReference type="GO" id="GO:0090729">
    <property type="term" value="F:toxin activity"/>
    <property type="evidence" value="ECO:0007669"/>
    <property type="project" value="UniProtKB-KW"/>
</dbReference>
<comment type="subcellular location">
    <subcellularLocation>
        <location evidence="2">Secreted</location>
    </subcellularLocation>
    <subcellularLocation>
        <location evidence="1">Target cell membrane</location>
    </subcellularLocation>
</comment>
<dbReference type="GO" id="GO:0005576">
    <property type="term" value="C:extracellular region"/>
    <property type="evidence" value="ECO:0007669"/>
    <property type="project" value="UniProtKB-SubCell"/>
</dbReference>
<keyword evidence="10 12" id="KW-0040">ANK repeat</keyword>
<feature type="repeat" description="ANK" evidence="12">
    <location>
        <begin position="1377"/>
        <end position="1409"/>
    </location>
</feature>
<feature type="repeat" description="ANK" evidence="12">
    <location>
        <begin position="1474"/>
        <end position="1506"/>
    </location>
</feature>
<comment type="caution">
    <text evidence="14">The sequence shown here is derived from an EMBL/GenBank/DDBJ whole genome shotgun (WGS) entry which is preliminary data.</text>
</comment>
<feature type="repeat" description="ANK" evidence="12">
    <location>
        <begin position="1707"/>
        <end position="1739"/>
    </location>
</feature>
<name>A0AAV1Z126_9ARAC</name>
<keyword evidence="6" id="KW-0800">Toxin</keyword>
<dbReference type="Gene3D" id="1.25.40.20">
    <property type="entry name" value="Ankyrin repeat-containing domain"/>
    <property type="match status" value="6"/>
</dbReference>
<evidence type="ECO:0000256" key="2">
    <source>
        <dbReference type="ARBA" id="ARBA00004613"/>
    </source>
</evidence>
<evidence type="ECO:0000256" key="7">
    <source>
        <dbReference type="ARBA" id="ARBA00022699"/>
    </source>
</evidence>
<dbReference type="Pfam" id="PF13637">
    <property type="entry name" value="Ank_4"/>
    <property type="match status" value="1"/>
</dbReference>
<dbReference type="PANTHER" id="PTHR24123:SF33">
    <property type="entry name" value="PROTEIN HOS4"/>
    <property type="match status" value="1"/>
</dbReference>
<dbReference type="SUPFAM" id="SSF48452">
    <property type="entry name" value="TPR-like"/>
    <property type="match status" value="1"/>
</dbReference>
<dbReference type="Proteomes" id="UP001497382">
    <property type="component" value="Unassembled WGS sequence"/>
</dbReference>
<keyword evidence="5" id="KW-1052">Target cell membrane</keyword>
<feature type="repeat" description="ANK" evidence="12">
    <location>
        <begin position="1315"/>
        <end position="1347"/>
    </location>
</feature>
<evidence type="ECO:0000256" key="9">
    <source>
        <dbReference type="ARBA" id="ARBA00023028"/>
    </source>
</evidence>
<evidence type="ECO:0000256" key="11">
    <source>
        <dbReference type="ARBA" id="ARBA00023298"/>
    </source>
</evidence>
<feature type="repeat" description="ANK" evidence="12">
    <location>
        <begin position="1572"/>
        <end position="1604"/>
    </location>
</feature>
<dbReference type="InterPro" id="IPR036770">
    <property type="entry name" value="Ankyrin_rpt-contain_sf"/>
</dbReference>
<keyword evidence="7" id="KW-0528">Neurotoxin</keyword>
<evidence type="ECO:0000256" key="12">
    <source>
        <dbReference type="PROSITE-ProRule" id="PRU00023"/>
    </source>
</evidence>
<dbReference type="PANTHER" id="PTHR24123">
    <property type="entry name" value="ANKYRIN REPEAT-CONTAINING"/>
    <property type="match status" value="1"/>
</dbReference>
<keyword evidence="9" id="KW-0638">Presynaptic neurotoxin</keyword>
<evidence type="ECO:0000256" key="4">
    <source>
        <dbReference type="ARBA" id="ARBA00022525"/>
    </source>
</evidence>
<feature type="repeat" description="ANK" evidence="12">
    <location>
        <begin position="1283"/>
        <end position="1315"/>
    </location>
</feature>
<dbReference type="PROSITE" id="PS50088">
    <property type="entry name" value="ANK_REPEAT"/>
    <property type="match status" value="17"/>
</dbReference>
<dbReference type="GO" id="GO:0044231">
    <property type="term" value="C:host cell presynaptic membrane"/>
    <property type="evidence" value="ECO:0007669"/>
    <property type="project" value="UniProtKB-KW"/>
</dbReference>
<evidence type="ECO:0000256" key="5">
    <source>
        <dbReference type="ARBA" id="ARBA00022537"/>
    </source>
</evidence>
<keyword evidence="15" id="KW-1185">Reference proteome</keyword>
<evidence type="ECO:0000256" key="13">
    <source>
        <dbReference type="SAM" id="Coils"/>
    </source>
</evidence>
<keyword evidence="11" id="KW-1053">Target membrane</keyword>
<feature type="repeat" description="ANK" evidence="12">
    <location>
        <begin position="1189"/>
        <end position="1221"/>
    </location>
</feature>
<dbReference type="InterPro" id="IPR051165">
    <property type="entry name" value="Multifunctional_ANK_Repeat"/>
</dbReference>
<evidence type="ECO:0000256" key="10">
    <source>
        <dbReference type="ARBA" id="ARBA00023043"/>
    </source>
</evidence>